<dbReference type="Proteomes" id="UP000235861">
    <property type="component" value="Unassembled WGS sequence"/>
</dbReference>
<evidence type="ECO:0000313" key="1">
    <source>
        <dbReference type="EMBL" id="PJG60353.1"/>
    </source>
</evidence>
<dbReference type="RefSeq" id="WP_100292665.1">
    <property type="nucleotide sequence ID" value="NZ_PGGC01000015.1"/>
</dbReference>
<protein>
    <submittedName>
        <fullName evidence="1">Uncharacterized protein</fullName>
    </submittedName>
</protein>
<reference evidence="1 2" key="1">
    <citation type="submission" date="2017-11" db="EMBL/GenBank/DDBJ databases">
        <title>Draft genome sequence of environmental isolate Aeromonas cavernicola sp. nov. MDC 2508.</title>
        <authorList>
            <person name="Colston S.M."/>
            <person name="Navarro A."/>
            <person name="Martinez-Murcia A.J."/>
            <person name="Graf J."/>
        </authorList>
    </citation>
    <scope>NUCLEOTIDE SEQUENCE [LARGE SCALE GENOMIC DNA]</scope>
    <source>
        <strain evidence="1 2">MDC 2508</strain>
    </source>
</reference>
<keyword evidence="2" id="KW-1185">Reference proteome</keyword>
<gene>
    <name evidence="1" type="ORF">CUC53_02285</name>
</gene>
<sequence>MGLLLIYSASPFINGLGCDYQQQYERGNLSFYSSCKFGYAKNIIHNKARGEFLTHQGIMGRHGDTMIFIANEITRSSAHPDIHQDVYSTMNRDFIYITKIVNRDKKAWIVMTYPYHRIQKIKTRGRQSFW</sequence>
<evidence type="ECO:0000313" key="2">
    <source>
        <dbReference type="Proteomes" id="UP000235861"/>
    </source>
</evidence>
<comment type="caution">
    <text evidence="1">The sequence shown here is derived from an EMBL/GenBank/DDBJ whole genome shotgun (WGS) entry which is preliminary data.</text>
</comment>
<proteinExistence type="predicted"/>
<name>A0A2H9U8I1_9GAMM</name>
<dbReference type="OrthoDB" id="5894004at2"/>
<organism evidence="1 2">
    <name type="scientific">Aeromonas cavernicola</name>
    <dbReference type="NCBI Taxonomy" id="1006623"/>
    <lineage>
        <taxon>Bacteria</taxon>
        <taxon>Pseudomonadati</taxon>
        <taxon>Pseudomonadota</taxon>
        <taxon>Gammaproteobacteria</taxon>
        <taxon>Aeromonadales</taxon>
        <taxon>Aeromonadaceae</taxon>
        <taxon>Aeromonas</taxon>
    </lineage>
</organism>
<dbReference type="AlphaFoldDB" id="A0A2H9U8I1"/>
<dbReference type="EMBL" id="PGGC01000015">
    <property type="protein sequence ID" value="PJG60353.1"/>
    <property type="molecule type" value="Genomic_DNA"/>
</dbReference>
<accession>A0A2H9U8I1</accession>